<dbReference type="EMBL" id="CP005385">
    <property type="protein sequence ID" value="AGK04558.1"/>
    <property type="molecule type" value="Genomic_DNA"/>
</dbReference>
<dbReference type="GO" id="GO:0022857">
    <property type="term" value="F:transmembrane transporter activity"/>
    <property type="evidence" value="ECO:0007669"/>
    <property type="project" value="InterPro"/>
</dbReference>
<comment type="similarity">
    <text evidence="8">Belongs to the binding-protein-dependent transport system permease family. LivHM subfamily.</text>
</comment>
<dbReference type="PATRIC" id="fig|504728.9.peg.1295"/>
<dbReference type="CDD" id="cd06582">
    <property type="entry name" value="TM_PBP1_LivH_like"/>
    <property type="match status" value="1"/>
</dbReference>
<dbReference type="AlphaFoldDB" id="M9XD94"/>
<evidence type="ECO:0000256" key="7">
    <source>
        <dbReference type="ARBA" id="ARBA00023136"/>
    </source>
</evidence>
<evidence type="ECO:0000256" key="4">
    <source>
        <dbReference type="ARBA" id="ARBA00022692"/>
    </source>
</evidence>
<feature type="transmembrane region" description="Helical" evidence="9">
    <location>
        <begin position="156"/>
        <end position="178"/>
    </location>
</feature>
<reference evidence="10 11" key="1">
    <citation type="submission" date="2013-04" db="EMBL/GenBank/DDBJ databases">
        <authorList>
            <person name="Chin J."/>
            <person name="Alexander D.H."/>
            <person name="Marks P."/>
            <person name="Korlach J."/>
            <person name="Clum A."/>
            <person name="Copeland A."/>
        </authorList>
    </citation>
    <scope>NUCLEOTIDE SEQUENCE [LARGE SCALE GENOMIC DNA]</scope>
    <source>
        <strain evidence="11">ATCC 35948 / DSM 1279 / VKM B-1258 / 21</strain>
    </source>
</reference>
<dbReference type="Proteomes" id="UP000013026">
    <property type="component" value="Chromosome"/>
</dbReference>
<protein>
    <submittedName>
        <fullName evidence="10">Inner-membrane translocator</fullName>
    </submittedName>
</protein>
<feature type="transmembrane region" description="Helical" evidence="9">
    <location>
        <begin position="286"/>
        <end position="311"/>
    </location>
</feature>
<feature type="transmembrane region" description="Helical" evidence="9">
    <location>
        <begin position="75"/>
        <end position="94"/>
    </location>
</feature>
<feature type="transmembrane region" description="Helical" evidence="9">
    <location>
        <begin position="251"/>
        <end position="274"/>
    </location>
</feature>
<dbReference type="GO" id="GO:0006865">
    <property type="term" value="P:amino acid transport"/>
    <property type="evidence" value="ECO:0007669"/>
    <property type="project" value="UniProtKB-KW"/>
</dbReference>
<accession>M9XD94</accession>
<evidence type="ECO:0000256" key="5">
    <source>
        <dbReference type="ARBA" id="ARBA00022970"/>
    </source>
</evidence>
<sequence>MATGHPSFMDWTIVSFLTADALQNGTIYALLALSLVLVFAVTRVILVPLGEFLVYAPLTYVWFLPPEVSGLNLQGQIPGTAWLAATMLLWWAILDRKNLRRAGWLALSALGVLGLAWWGAQGVPLWLGWLLALLVVLPIGPASYRLFFEPAKNASVLTYLIIAVGLHFAFMGLGLVFFGPEQFRLPPILGGQTTIGLVPVNNQAFLVYGFALLAMVGLFLFFTKSIYGKALRACAVNRYGARLLGISPSQAGYVSFGIATLIAGVSGLLLAPLISPAYFQGFLLGLKGFVAGILGGLISYPLAVVGALLVGAMESWASFQASAYKDAIVFALLLPILLWRSLQSHELGEED</sequence>
<evidence type="ECO:0000256" key="8">
    <source>
        <dbReference type="ARBA" id="ARBA00037998"/>
    </source>
</evidence>
<proteinExistence type="inferred from homology"/>
<keyword evidence="6 9" id="KW-1133">Transmembrane helix</keyword>
<dbReference type="eggNOG" id="COG0559">
    <property type="taxonomic scope" value="Bacteria"/>
</dbReference>
<comment type="subcellular location">
    <subcellularLocation>
        <location evidence="1">Cell membrane</location>
        <topology evidence="1">Multi-pass membrane protein</topology>
    </subcellularLocation>
</comment>
<dbReference type="InterPro" id="IPR052157">
    <property type="entry name" value="BCAA_transport_permease"/>
</dbReference>
<organism evidence="10 11">
    <name type="scientific">Meiothermus ruber (strain ATCC 35948 / DSM 1279 / VKM B-1258 / 21)</name>
    <name type="common">Thermus ruber</name>
    <dbReference type="NCBI Taxonomy" id="504728"/>
    <lineage>
        <taxon>Bacteria</taxon>
        <taxon>Thermotogati</taxon>
        <taxon>Deinococcota</taxon>
        <taxon>Deinococci</taxon>
        <taxon>Thermales</taxon>
        <taxon>Thermaceae</taxon>
        <taxon>Meiothermus</taxon>
    </lineage>
</organism>
<evidence type="ECO:0000256" key="2">
    <source>
        <dbReference type="ARBA" id="ARBA00022448"/>
    </source>
</evidence>
<evidence type="ECO:0000313" key="10">
    <source>
        <dbReference type="EMBL" id="AGK04558.1"/>
    </source>
</evidence>
<feature type="transmembrane region" description="Helical" evidence="9">
    <location>
        <begin position="101"/>
        <end position="120"/>
    </location>
</feature>
<feature type="transmembrane region" description="Helical" evidence="9">
    <location>
        <begin position="27"/>
        <end position="55"/>
    </location>
</feature>
<keyword evidence="2" id="KW-0813">Transport</keyword>
<evidence type="ECO:0000256" key="3">
    <source>
        <dbReference type="ARBA" id="ARBA00022475"/>
    </source>
</evidence>
<feature type="transmembrane region" description="Helical" evidence="9">
    <location>
        <begin position="205"/>
        <end position="222"/>
    </location>
</feature>
<keyword evidence="5" id="KW-0029">Amino-acid transport</keyword>
<name>M9XD94_MEIRD</name>
<evidence type="ECO:0000256" key="1">
    <source>
        <dbReference type="ARBA" id="ARBA00004651"/>
    </source>
</evidence>
<keyword evidence="7 9" id="KW-0472">Membrane</keyword>
<dbReference type="STRING" id="504728.K649_06290"/>
<keyword evidence="4 9" id="KW-0812">Transmembrane</keyword>
<dbReference type="PANTHER" id="PTHR11795:SF450">
    <property type="entry name" value="ABC TRANSPORTER PERMEASE PROTEIN"/>
    <property type="match status" value="1"/>
</dbReference>
<dbReference type="Pfam" id="PF02653">
    <property type="entry name" value="BPD_transp_2"/>
    <property type="match status" value="1"/>
</dbReference>
<evidence type="ECO:0000313" key="11">
    <source>
        <dbReference type="Proteomes" id="UP000013026"/>
    </source>
</evidence>
<keyword evidence="3" id="KW-1003">Cell membrane</keyword>
<feature type="transmembrane region" description="Helical" evidence="9">
    <location>
        <begin position="126"/>
        <end position="144"/>
    </location>
</feature>
<dbReference type="KEGG" id="mre:K649_06290"/>
<evidence type="ECO:0000256" key="9">
    <source>
        <dbReference type="SAM" id="Phobius"/>
    </source>
</evidence>
<evidence type="ECO:0000256" key="6">
    <source>
        <dbReference type="ARBA" id="ARBA00022989"/>
    </source>
</evidence>
<gene>
    <name evidence="10" type="ORF">K649_06290</name>
</gene>
<dbReference type="InterPro" id="IPR001851">
    <property type="entry name" value="ABC_transp_permease"/>
</dbReference>
<dbReference type="GO" id="GO:0005886">
    <property type="term" value="C:plasma membrane"/>
    <property type="evidence" value="ECO:0007669"/>
    <property type="project" value="UniProtKB-SubCell"/>
</dbReference>
<dbReference type="PANTHER" id="PTHR11795">
    <property type="entry name" value="BRANCHED-CHAIN AMINO ACID TRANSPORT SYSTEM PERMEASE PROTEIN LIVH"/>
    <property type="match status" value="1"/>
</dbReference>